<comment type="subcellular location">
    <subcellularLocation>
        <location evidence="5">Cytoplasm</location>
    </subcellularLocation>
</comment>
<evidence type="ECO:0000256" key="3">
    <source>
        <dbReference type="ARBA" id="ARBA00022722"/>
    </source>
</evidence>
<proteinExistence type="inferred from homology"/>
<dbReference type="CDD" id="cd16964">
    <property type="entry name" value="YqgF"/>
    <property type="match status" value="1"/>
</dbReference>
<protein>
    <recommendedName>
        <fullName evidence="5">Putative pre-16S rRNA nuclease</fullName>
        <ecNumber evidence="5">3.1.-.-</ecNumber>
    </recommendedName>
</protein>
<dbReference type="SUPFAM" id="SSF53098">
    <property type="entry name" value="Ribonuclease H-like"/>
    <property type="match status" value="1"/>
</dbReference>
<sequence length="142" mass="15734">MRILALDVGDKTIGVAVSDELLFTAQGVEVIRRTSLAKDFARLKQLIDQYEVTTVVVGLPKNMNGTIGPRGELMQQFTAQLAEAMPALKLHYWDERLSTVAAEKSLIAADVSRAKRRKVIDKMAAVFILQGYLDSLPHQQLP</sequence>
<feature type="domain" description="YqgF/RNase H-like" evidence="6">
    <location>
        <begin position="1"/>
        <end position="102"/>
    </location>
</feature>
<evidence type="ECO:0000313" key="7">
    <source>
        <dbReference type="EMBL" id="SDL53115.1"/>
    </source>
</evidence>
<gene>
    <name evidence="7" type="ORF">SAMN04488502_101133</name>
</gene>
<evidence type="ECO:0000256" key="4">
    <source>
        <dbReference type="ARBA" id="ARBA00022801"/>
    </source>
</evidence>
<evidence type="ECO:0000259" key="6">
    <source>
        <dbReference type="SMART" id="SM00732"/>
    </source>
</evidence>
<dbReference type="GO" id="GO:0004518">
    <property type="term" value="F:nuclease activity"/>
    <property type="evidence" value="ECO:0007669"/>
    <property type="project" value="UniProtKB-KW"/>
</dbReference>
<dbReference type="AlphaFoldDB" id="A0A1G9KUY3"/>
<keyword evidence="4 5" id="KW-0378">Hydrolase</keyword>
<keyword evidence="2 5" id="KW-0690">Ribosome biogenesis</keyword>
<comment type="similarity">
    <text evidence="5">Belongs to the YqgF HJR family.</text>
</comment>
<dbReference type="HAMAP" id="MF_00651">
    <property type="entry name" value="Nuclease_YqgF"/>
    <property type="match status" value="1"/>
</dbReference>
<dbReference type="NCBIfam" id="TIGR00250">
    <property type="entry name" value="RNAse_H_YqgF"/>
    <property type="match status" value="1"/>
</dbReference>
<dbReference type="SMART" id="SM00732">
    <property type="entry name" value="YqgFc"/>
    <property type="match status" value="1"/>
</dbReference>
<name>A0A1G9KUY3_9FIRM</name>
<dbReference type="OrthoDB" id="9796140at2"/>
<reference evidence="7 8" key="1">
    <citation type="submission" date="2016-10" db="EMBL/GenBank/DDBJ databases">
        <authorList>
            <person name="de Groot N.N."/>
        </authorList>
    </citation>
    <scope>NUCLEOTIDE SEQUENCE [LARGE SCALE GENOMIC DNA]</scope>
    <source>
        <strain evidence="7 8">DSM 1736</strain>
    </source>
</reference>
<dbReference type="GO" id="GO:0000967">
    <property type="term" value="P:rRNA 5'-end processing"/>
    <property type="evidence" value="ECO:0007669"/>
    <property type="project" value="UniProtKB-UniRule"/>
</dbReference>
<keyword evidence="3 5" id="KW-0540">Nuclease</keyword>
<dbReference type="Gene3D" id="3.30.420.140">
    <property type="entry name" value="YqgF/RNase H-like domain"/>
    <property type="match status" value="1"/>
</dbReference>
<dbReference type="Pfam" id="PF03652">
    <property type="entry name" value="RuvX"/>
    <property type="match status" value="1"/>
</dbReference>
<organism evidence="7 8">
    <name type="scientific">Dendrosporobacter quercicolus</name>
    <dbReference type="NCBI Taxonomy" id="146817"/>
    <lineage>
        <taxon>Bacteria</taxon>
        <taxon>Bacillati</taxon>
        <taxon>Bacillota</taxon>
        <taxon>Negativicutes</taxon>
        <taxon>Selenomonadales</taxon>
        <taxon>Sporomusaceae</taxon>
        <taxon>Dendrosporobacter</taxon>
    </lineage>
</organism>
<dbReference type="InterPro" id="IPR006641">
    <property type="entry name" value="YqgF/RNaseH-like_dom"/>
</dbReference>
<dbReference type="Proteomes" id="UP000214880">
    <property type="component" value="Unassembled WGS sequence"/>
</dbReference>
<keyword evidence="1 5" id="KW-0963">Cytoplasm</keyword>
<keyword evidence="8" id="KW-1185">Reference proteome</keyword>
<dbReference type="EMBL" id="FNHB01000001">
    <property type="protein sequence ID" value="SDL53115.1"/>
    <property type="molecule type" value="Genomic_DNA"/>
</dbReference>
<dbReference type="STRING" id="146817.SAMN04488502_101133"/>
<evidence type="ECO:0000313" key="8">
    <source>
        <dbReference type="Proteomes" id="UP000214880"/>
    </source>
</evidence>
<evidence type="ECO:0000256" key="5">
    <source>
        <dbReference type="HAMAP-Rule" id="MF_00651"/>
    </source>
</evidence>
<dbReference type="EC" id="3.1.-.-" evidence="5"/>
<evidence type="ECO:0000256" key="2">
    <source>
        <dbReference type="ARBA" id="ARBA00022517"/>
    </source>
</evidence>
<comment type="function">
    <text evidence="5">Could be a nuclease involved in processing of the 5'-end of pre-16S rRNA.</text>
</comment>
<dbReference type="PANTHER" id="PTHR33317">
    <property type="entry name" value="POLYNUCLEOTIDYL TRANSFERASE, RIBONUCLEASE H-LIKE SUPERFAMILY PROTEIN"/>
    <property type="match status" value="1"/>
</dbReference>
<dbReference type="InterPro" id="IPR012337">
    <property type="entry name" value="RNaseH-like_sf"/>
</dbReference>
<dbReference type="InterPro" id="IPR037027">
    <property type="entry name" value="YqgF/RNaseH-like_dom_sf"/>
</dbReference>
<dbReference type="GO" id="GO:0016788">
    <property type="term" value="F:hydrolase activity, acting on ester bonds"/>
    <property type="evidence" value="ECO:0007669"/>
    <property type="project" value="UniProtKB-UniRule"/>
</dbReference>
<dbReference type="GO" id="GO:0005829">
    <property type="term" value="C:cytosol"/>
    <property type="evidence" value="ECO:0007669"/>
    <property type="project" value="TreeGrafter"/>
</dbReference>
<evidence type="ECO:0000256" key="1">
    <source>
        <dbReference type="ARBA" id="ARBA00022490"/>
    </source>
</evidence>
<dbReference type="PANTHER" id="PTHR33317:SF4">
    <property type="entry name" value="POLYNUCLEOTIDYL TRANSFERASE, RIBONUCLEASE H-LIKE SUPERFAMILY PROTEIN"/>
    <property type="match status" value="1"/>
</dbReference>
<dbReference type="InterPro" id="IPR005227">
    <property type="entry name" value="YqgF"/>
</dbReference>
<dbReference type="RefSeq" id="WP_092067275.1">
    <property type="nucleotide sequence ID" value="NZ_FNHB01000001.1"/>
</dbReference>
<accession>A0A1G9KUY3</accession>